<dbReference type="PANTHER" id="PTHR42941:SF1">
    <property type="entry name" value="SLL1037 PROTEIN"/>
    <property type="match status" value="1"/>
</dbReference>
<sequence>MSRKLVVLLLVVLALTGCTSPTEGLRLRIATGFEGGVYNKLGSALATEWATQLGMPRPEVLPTTGSPDNIERLSSGAADIAFSAADVAIDQRGNFSALARIYDDYLHVVVRADGLINSIADLKDKRVAIGARESGVAVIAIRLLSVLNVNSQTVNLGLRDSSTALKEGRIDAFFWSGGLPTDEIVQLGDAASIRLLDLTENMPAIRARYDIYSAAAIPLSVYHTTNSKAVTTLVVPNLLLATDRLPVDAAKVLTQGIFEAQKQLASQSTAANSIDIRTAIETQPIPLHEGALQFYRDRKL</sequence>
<dbReference type="PROSITE" id="PS51257">
    <property type="entry name" value="PROKAR_LIPOPROTEIN"/>
    <property type="match status" value="1"/>
</dbReference>
<dbReference type="EMBL" id="JAGINW010000001">
    <property type="protein sequence ID" value="MBP2331028.1"/>
    <property type="molecule type" value="Genomic_DNA"/>
</dbReference>
<gene>
    <name evidence="1" type="ORF">JOF56_011413</name>
</gene>
<protein>
    <submittedName>
        <fullName evidence="1">TRAP transporter TAXI family solute receptor</fullName>
    </submittedName>
</protein>
<dbReference type="PANTHER" id="PTHR42941">
    <property type="entry name" value="SLL1037 PROTEIN"/>
    <property type="match status" value="1"/>
</dbReference>
<dbReference type="Gene3D" id="3.40.190.10">
    <property type="entry name" value="Periplasmic binding protein-like II"/>
    <property type="match status" value="2"/>
</dbReference>
<dbReference type="SUPFAM" id="SSF53850">
    <property type="entry name" value="Periplasmic binding protein-like II"/>
    <property type="match status" value="1"/>
</dbReference>
<keyword evidence="2" id="KW-1185">Reference proteome</keyword>
<name>A0ABS4U495_9PSEU</name>
<dbReference type="Proteomes" id="UP001519332">
    <property type="component" value="Unassembled WGS sequence"/>
</dbReference>
<proteinExistence type="predicted"/>
<organism evidence="1 2">
    <name type="scientific">Kibdelosporangium banguiense</name>
    <dbReference type="NCBI Taxonomy" id="1365924"/>
    <lineage>
        <taxon>Bacteria</taxon>
        <taxon>Bacillati</taxon>
        <taxon>Actinomycetota</taxon>
        <taxon>Actinomycetes</taxon>
        <taxon>Pseudonocardiales</taxon>
        <taxon>Pseudonocardiaceae</taxon>
        <taxon>Kibdelosporangium</taxon>
    </lineage>
</organism>
<evidence type="ECO:0000313" key="1">
    <source>
        <dbReference type="EMBL" id="MBP2331028.1"/>
    </source>
</evidence>
<keyword evidence="1" id="KW-0675">Receptor</keyword>
<dbReference type="NCBIfam" id="TIGR02122">
    <property type="entry name" value="TRAP_TAXI"/>
    <property type="match status" value="1"/>
</dbReference>
<evidence type="ECO:0000313" key="2">
    <source>
        <dbReference type="Proteomes" id="UP001519332"/>
    </source>
</evidence>
<dbReference type="InterPro" id="IPR011852">
    <property type="entry name" value="TRAP_TAXI"/>
</dbReference>
<comment type="caution">
    <text evidence="1">The sequence shown here is derived from an EMBL/GenBank/DDBJ whole genome shotgun (WGS) entry which is preliminary data.</text>
</comment>
<accession>A0ABS4U495</accession>
<reference evidence="1 2" key="1">
    <citation type="submission" date="2021-03" db="EMBL/GenBank/DDBJ databases">
        <title>Sequencing the genomes of 1000 actinobacteria strains.</title>
        <authorList>
            <person name="Klenk H.-P."/>
        </authorList>
    </citation>
    <scope>NUCLEOTIDE SEQUENCE [LARGE SCALE GENOMIC DNA]</scope>
    <source>
        <strain evidence="1 2">DSM 46670</strain>
    </source>
</reference>
<dbReference type="RefSeq" id="WP_307855739.1">
    <property type="nucleotide sequence ID" value="NZ_JAGINW010000001.1"/>
</dbReference>
<dbReference type="Pfam" id="PF16868">
    <property type="entry name" value="NMT1_3"/>
    <property type="match status" value="1"/>
</dbReference>